<dbReference type="AlphaFoldDB" id="A0A178UV54"/>
<keyword evidence="1" id="KW-0732">Signal</keyword>
<feature type="chain" id="PRO_5008094391" description="Transmembrane protein" evidence="1">
    <location>
        <begin position="27"/>
        <end position="79"/>
    </location>
</feature>
<dbReference type="EMBL" id="LUHQ01000004">
    <property type="protein sequence ID" value="OAO97503.1"/>
    <property type="molecule type" value="Genomic_DNA"/>
</dbReference>
<evidence type="ECO:0000313" key="3">
    <source>
        <dbReference type="Proteomes" id="UP000078284"/>
    </source>
</evidence>
<accession>A0A178UV54</accession>
<feature type="signal peptide" evidence="1">
    <location>
        <begin position="1"/>
        <end position="26"/>
    </location>
</feature>
<name>A0A178UV54_ARATH</name>
<sequence length="79" mass="9102">MNPRFQYFSTSSIPFLLLCLVTATESAVDDTPRKKHVRYNVIALVPSFVSPPRIIVYAACRRSYREELRVKVKGKNENL</sequence>
<evidence type="ECO:0008006" key="4">
    <source>
        <dbReference type="Google" id="ProtNLM"/>
    </source>
</evidence>
<protein>
    <recommendedName>
        <fullName evidence="4">Transmembrane protein</fullName>
    </recommendedName>
</protein>
<gene>
    <name evidence="2" type="ordered locus">AXX17_At4g10340</name>
</gene>
<reference evidence="3" key="1">
    <citation type="journal article" date="2016" name="Proc. Natl. Acad. Sci. U.S.A.">
        <title>Chromosome-level assembly of Arabidopsis thaliana Ler reveals the extent of translocation and inversion polymorphisms.</title>
        <authorList>
            <person name="Zapata L."/>
            <person name="Ding J."/>
            <person name="Willing E.M."/>
            <person name="Hartwig B."/>
            <person name="Bezdan D."/>
            <person name="Jiao W.B."/>
            <person name="Patel V."/>
            <person name="Velikkakam James G."/>
            <person name="Koornneef M."/>
            <person name="Ossowski S."/>
            <person name="Schneeberger K."/>
        </authorList>
    </citation>
    <scope>NUCLEOTIDE SEQUENCE [LARGE SCALE GENOMIC DNA]</scope>
    <source>
        <strain evidence="3">cv. Landsberg erecta</strain>
    </source>
</reference>
<dbReference type="Proteomes" id="UP000078284">
    <property type="component" value="Chromosome 4"/>
</dbReference>
<evidence type="ECO:0000256" key="1">
    <source>
        <dbReference type="SAM" id="SignalP"/>
    </source>
</evidence>
<organism evidence="2 3">
    <name type="scientific">Arabidopsis thaliana</name>
    <name type="common">Mouse-ear cress</name>
    <dbReference type="NCBI Taxonomy" id="3702"/>
    <lineage>
        <taxon>Eukaryota</taxon>
        <taxon>Viridiplantae</taxon>
        <taxon>Streptophyta</taxon>
        <taxon>Embryophyta</taxon>
        <taxon>Tracheophyta</taxon>
        <taxon>Spermatophyta</taxon>
        <taxon>Magnoliopsida</taxon>
        <taxon>eudicotyledons</taxon>
        <taxon>Gunneridae</taxon>
        <taxon>Pentapetalae</taxon>
        <taxon>rosids</taxon>
        <taxon>malvids</taxon>
        <taxon>Brassicales</taxon>
        <taxon>Brassicaceae</taxon>
        <taxon>Camelineae</taxon>
        <taxon>Arabidopsis</taxon>
    </lineage>
</organism>
<comment type="caution">
    <text evidence="2">The sequence shown here is derived from an EMBL/GenBank/DDBJ whole genome shotgun (WGS) entry which is preliminary data.</text>
</comment>
<evidence type="ECO:0000313" key="2">
    <source>
        <dbReference type="EMBL" id="OAO97503.1"/>
    </source>
</evidence>
<proteinExistence type="predicted"/>